<dbReference type="Pfam" id="PF06923">
    <property type="entry name" value="GutM"/>
    <property type="match status" value="1"/>
</dbReference>
<sequence>MSSAQINVAIAILIFAWLGQVVGAWFQWKNFHRVVSGIQQKWHDGHLGVGRFRKRFGFGCVSVLVVGSDQKVKELQLLKGVSVFAKFKPVSIPAGVAVQDLLSASSTTQFSDKEKLAILDAVRKIEEVAKK</sequence>
<name>A0ABS8D8J0_9NEIS</name>
<dbReference type="InterPro" id="IPR009693">
    <property type="entry name" value="Glucitol_operon_activator"/>
</dbReference>
<dbReference type="RefSeq" id="WP_227181144.1">
    <property type="nucleotide sequence ID" value="NZ_JAJBZT010000006.1"/>
</dbReference>
<comment type="caution">
    <text evidence="1">The sequence shown here is derived from an EMBL/GenBank/DDBJ whole genome shotgun (WGS) entry which is preliminary data.</text>
</comment>
<reference evidence="1" key="1">
    <citation type="submission" date="2021-10" db="EMBL/GenBank/DDBJ databases">
        <title>The complete genome sequence of Leeia sp. TBRC 13508.</title>
        <authorList>
            <person name="Charoenyingcharoen P."/>
            <person name="Yukphan P."/>
        </authorList>
    </citation>
    <scope>NUCLEOTIDE SEQUENCE</scope>
    <source>
        <strain evidence="1">TBRC 13508</strain>
    </source>
</reference>
<keyword evidence="2" id="KW-1185">Reference proteome</keyword>
<gene>
    <name evidence="1" type="ORF">LIN78_12335</name>
</gene>
<evidence type="ECO:0000313" key="1">
    <source>
        <dbReference type="EMBL" id="MCB6184333.1"/>
    </source>
</evidence>
<protein>
    <recommendedName>
        <fullName evidence="3">Glucitol operon activator protein</fullName>
    </recommendedName>
</protein>
<dbReference type="EMBL" id="JAJBZT010000006">
    <property type="protein sequence ID" value="MCB6184333.1"/>
    <property type="molecule type" value="Genomic_DNA"/>
</dbReference>
<evidence type="ECO:0008006" key="3">
    <source>
        <dbReference type="Google" id="ProtNLM"/>
    </source>
</evidence>
<dbReference type="Proteomes" id="UP001165395">
    <property type="component" value="Unassembled WGS sequence"/>
</dbReference>
<proteinExistence type="predicted"/>
<organism evidence="1 2">
    <name type="scientific">Leeia speluncae</name>
    <dbReference type="NCBI Taxonomy" id="2884804"/>
    <lineage>
        <taxon>Bacteria</taxon>
        <taxon>Pseudomonadati</taxon>
        <taxon>Pseudomonadota</taxon>
        <taxon>Betaproteobacteria</taxon>
        <taxon>Neisseriales</taxon>
        <taxon>Leeiaceae</taxon>
        <taxon>Leeia</taxon>
    </lineage>
</organism>
<evidence type="ECO:0000313" key="2">
    <source>
        <dbReference type="Proteomes" id="UP001165395"/>
    </source>
</evidence>
<accession>A0ABS8D8J0</accession>